<evidence type="ECO:0000256" key="1">
    <source>
        <dbReference type="SAM" id="Phobius"/>
    </source>
</evidence>
<protein>
    <submittedName>
        <fullName evidence="2">Uncharacterized protein</fullName>
    </submittedName>
</protein>
<evidence type="ECO:0000313" key="3">
    <source>
        <dbReference type="Proteomes" id="UP001268610"/>
    </source>
</evidence>
<gene>
    <name evidence="2" type="ORF">RJJ65_39625</name>
</gene>
<feature type="transmembrane region" description="Helical" evidence="1">
    <location>
        <begin position="25"/>
        <end position="47"/>
    </location>
</feature>
<comment type="caution">
    <text evidence="2">The sequence shown here is derived from an EMBL/GenBank/DDBJ whole genome shotgun (WGS) entry which is preliminary data.</text>
</comment>
<keyword evidence="1" id="KW-0472">Membrane</keyword>
<feature type="non-terminal residue" evidence="2">
    <location>
        <position position="122"/>
    </location>
</feature>
<dbReference type="Proteomes" id="UP001268610">
    <property type="component" value="Unassembled WGS sequence"/>
</dbReference>
<reference evidence="2" key="1">
    <citation type="submission" date="2023-04" db="EMBL/GenBank/DDBJ databases">
        <title>Genomic characterization of faba bean (Vicia faba) microsymbionts in Mexican soils.</title>
        <authorList>
            <person name="Rivera Orduna F.N."/>
            <person name="Guevara-Luna J."/>
            <person name="Yan J."/>
            <person name="Arroyo-Herrera I."/>
            <person name="Li Y."/>
            <person name="Vasquez-Murrieta M.S."/>
            <person name="Wang E.T."/>
        </authorList>
    </citation>
    <scope>NUCLEOTIDE SEQUENCE</scope>
    <source>
        <strain evidence="2">CH26</strain>
    </source>
</reference>
<dbReference type="RefSeq" id="WP_310866670.1">
    <property type="nucleotide sequence ID" value="NZ_JAVLSF010001056.1"/>
</dbReference>
<dbReference type="AlphaFoldDB" id="A0AAJ2GZA1"/>
<keyword evidence="1" id="KW-0812">Transmembrane</keyword>
<name>A0AAJ2GZA1_9HYPH</name>
<organism evidence="2 3">
    <name type="scientific">Rhizobium hidalgonense</name>
    <dbReference type="NCBI Taxonomy" id="1538159"/>
    <lineage>
        <taxon>Bacteria</taxon>
        <taxon>Pseudomonadati</taxon>
        <taxon>Pseudomonadota</taxon>
        <taxon>Alphaproteobacteria</taxon>
        <taxon>Hyphomicrobiales</taxon>
        <taxon>Rhizobiaceae</taxon>
        <taxon>Rhizobium/Agrobacterium group</taxon>
        <taxon>Rhizobium</taxon>
    </lineage>
</organism>
<feature type="transmembrane region" description="Helical" evidence="1">
    <location>
        <begin position="103"/>
        <end position="121"/>
    </location>
</feature>
<sequence>VVLMVLGIGAWVSLAFWVQLPLSNLAQYIAIAGWWSISTALLTSLFYHLKDQYLKQKTLNNHSLQGGYLGSQNHSTASHGAQHQSNTPTAHSLPAQLTFKTRFYQKLFVYVIGIAGVLIWWQ</sequence>
<evidence type="ECO:0000313" key="2">
    <source>
        <dbReference type="EMBL" id="MDR9778657.1"/>
    </source>
</evidence>
<keyword evidence="1" id="KW-1133">Transmembrane helix</keyword>
<feature type="non-terminal residue" evidence="2">
    <location>
        <position position="1"/>
    </location>
</feature>
<dbReference type="EMBL" id="JAVLSF010001056">
    <property type="protein sequence ID" value="MDR9778657.1"/>
    <property type="molecule type" value="Genomic_DNA"/>
</dbReference>
<accession>A0AAJ2GZA1</accession>
<proteinExistence type="predicted"/>